<evidence type="ECO:0000256" key="2">
    <source>
        <dbReference type="SAM" id="MobiDB-lite"/>
    </source>
</evidence>
<keyword evidence="6" id="KW-1185">Reference proteome</keyword>
<feature type="domain" description="RDRP core" evidence="3">
    <location>
        <begin position="398"/>
        <end position="1003"/>
    </location>
</feature>
<dbReference type="InterPro" id="IPR057596">
    <property type="entry name" value="RDRP_core"/>
</dbReference>
<evidence type="ECO:0000313" key="5">
    <source>
        <dbReference type="EMBL" id="KAF9730051.1"/>
    </source>
</evidence>
<evidence type="ECO:0000259" key="3">
    <source>
        <dbReference type="Pfam" id="PF05183"/>
    </source>
</evidence>
<dbReference type="InterPro" id="IPR007855">
    <property type="entry name" value="RDRP"/>
</dbReference>
<dbReference type="AlphaFoldDB" id="A0A9P6G7I7"/>
<dbReference type="InterPro" id="IPR057503">
    <property type="entry name" value="PH_RdRP"/>
</dbReference>
<evidence type="ECO:0000313" key="6">
    <source>
        <dbReference type="Proteomes" id="UP000756921"/>
    </source>
</evidence>
<protein>
    <recommendedName>
        <fullName evidence="1">RNA-dependent RNA polymerase</fullName>
        <ecNumber evidence="1">2.7.7.48</ecNumber>
    </recommendedName>
</protein>
<dbReference type="GO" id="GO:0003968">
    <property type="term" value="F:RNA-directed RNA polymerase activity"/>
    <property type="evidence" value="ECO:0007669"/>
    <property type="project" value="UniProtKB-KW"/>
</dbReference>
<evidence type="ECO:0000259" key="4">
    <source>
        <dbReference type="Pfam" id="PF25358"/>
    </source>
</evidence>
<dbReference type="OrthoDB" id="6513042at2759"/>
<gene>
    <name evidence="5" type="ORF">PMIN01_11984</name>
</gene>
<organism evidence="5 6">
    <name type="scientific">Paraphaeosphaeria minitans</name>
    <dbReference type="NCBI Taxonomy" id="565426"/>
    <lineage>
        <taxon>Eukaryota</taxon>
        <taxon>Fungi</taxon>
        <taxon>Dikarya</taxon>
        <taxon>Ascomycota</taxon>
        <taxon>Pezizomycotina</taxon>
        <taxon>Dothideomycetes</taxon>
        <taxon>Pleosporomycetidae</taxon>
        <taxon>Pleosporales</taxon>
        <taxon>Massarineae</taxon>
        <taxon>Didymosphaeriaceae</taxon>
        <taxon>Paraphaeosphaeria</taxon>
    </lineage>
</organism>
<comment type="catalytic activity">
    <reaction evidence="1">
        <text>RNA(n) + a ribonucleoside 5'-triphosphate = RNA(n+1) + diphosphate</text>
        <dbReference type="Rhea" id="RHEA:21248"/>
        <dbReference type="Rhea" id="RHEA-COMP:14527"/>
        <dbReference type="Rhea" id="RHEA-COMP:17342"/>
        <dbReference type="ChEBI" id="CHEBI:33019"/>
        <dbReference type="ChEBI" id="CHEBI:61557"/>
        <dbReference type="ChEBI" id="CHEBI:140395"/>
        <dbReference type="EC" id="2.7.7.48"/>
    </reaction>
</comment>
<comment type="caution">
    <text evidence="5">The sequence shown here is derived from an EMBL/GenBank/DDBJ whole genome shotgun (WGS) entry which is preliminary data.</text>
</comment>
<name>A0A9P6G7I7_9PLEO</name>
<comment type="similarity">
    <text evidence="1">Belongs to the RdRP family.</text>
</comment>
<dbReference type="Pfam" id="PF25358">
    <property type="entry name" value="PH_fung_RdRP"/>
    <property type="match status" value="1"/>
</dbReference>
<feature type="region of interest" description="Disordered" evidence="2">
    <location>
        <begin position="964"/>
        <end position="986"/>
    </location>
</feature>
<keyword evidence="1" id="KW-0548">Nucleotidyltransferase</keyword>
<keyword evidence="1" id="KW-0694">RNA-binding</keyword>
<keyword evidence="1" id="KW-0808">Transferase</keyword>
<keyword evidence="1 5" id="KW-0696">RNA-directed RNA polymerase</keyword>
<feature type="compositionally biased region" description="Basic and acidic residues" evidence="2">
    <location>
        <begin position="964"/>
        <end position="983"/>
    </location>
</feature>
<dbReference type="PANTHER" id="PTHR23079:SF17">
    <property type="entry name" value="RNA-DEPENDENT RNA POLYMERASE"/>
    <property type="match status" value="1"/>
</dbReference>
<dbReference type="EC" id="2.7.7.48" evidence="1"/>
<dbReference type="PANTHER" id="PTHR23079">
    <property type="entry name" value="RNA-DEPENDENT RNA POLYMERASE"/>
    <property type="match status" value="1"/>
</dbReference>
<dbReference type="Pfam" id="PF05183">
    <property type="entry name" value="RdRP"/>
    <property type="match status" value="1"/>
</dbReference>
<dbReference type="GO" id="GO:0030422">
    <property type="term" value="P:siRNA processing"/>
    <property type="evidence" value="ECO:0007669"/>
    <property type="project" value="TreeGrafter"/>
</dbReference>
<sequence>MEVFMRGMPPDLTDHGLRNHLAPFMKTLYINDWSCQKPRKKTFGTITFLLYPDGQRFLQQHGEQAMPRSKSKARLMVMGKYVYCSLSNKPADPFLLKSLAKSAEDRRTANKLPYATEDDKITFQSHAFSCGIYEYVDGQLVYSPEVEWQSAVGIAKFVKKALILKYEDGNGPARTEIPYRTIESIVATSRPTALILTLWETPRFFSSPGIADLMATLMQNRNVPTKQRLTGLPGPASSHQMIVGQALVYRICVSPVDFYELSNRLVQRDILTVIRHDITILPSYRRRGLQTGFELLNRTIQEMSRTVPFAVTFQLEALARNGFLPPMDRSGASVEDRCAKLISQIPFPGIDINASVFDIEEIWEYLEKNEQELQNGFHKDLITERGRENLTMVHKINVTPTGITLHGPDPEAKNRILRRFPTDTEYFIRVQFSDEDGSDLQFNSSVSNEDIYERFRQVMNNGIAICGRVYGFLGYSHSSLRSHSAWFMAPFFRNERLETYFTVIPQLGKFDDIYSPARCAARIGQAFSETPFAISLRYHDVQQNKIPDIATKDGNHVFSDGVGTISRAAVEAICDSIPRNKGAATCFQIRWGGAKGMLALDERLEGAKMNVRDSMVKFKSDDTENLEICDAANKPIPLVLNRQMIKILEDMEVPAAWFLKQQNAALHNLRFVTAHIANTAGFLKRHNIADRLGFPQLIRYLDSIGIDYKRDQFMRSVVETAVLRELRLMKYKARIPIEQGVTLFGIMDETGYLEEGYIFVAFDEAPFIGCQSLDLDNRRMLVTRSPALHPGDIQKATNIIPPNSHPLRALRNCIVFSQKGVRDLPSCLSGGDLDGDVYNVIWDKEAVSGCSRVFLPAEYPRVPPLDIGRRVEKKDMTDFFIQFMATDQLGLIATRHMILADQRSDGTADPDCVILAGLHSTGVDYSKTGIPVNMETFRNIKINAYRPHFLAPAGFTHIKDKTQIEFDAPTRPKDEEKDEDDKIGPQYRYYPSEKINGLLFDAIDERNIWYKDIKGDIKTDGAVWAEFLSRMARDCKAKLGGVRWGHLKDDAFSIRGDYEDAIFAVTQDYSPHPTQPITELEVFTGNMFSTSGILTRRQRDRSLQLKDEFDRIARWVENLIRRRTTVASTQQDDSTVVPEDPMDALMMSIACLEASQSKGTHGDRFTHGRWTSEYQSFQIISACCVIRELNVAARRAEAEEWY</sequence>
<dbReference type="GO" id="GO:0031380">
    <property type="term" value="C:nuclear RNA-directed RNA polymerase complex"/>
    <property type="evidence" value="ECO:0007669"/>
    <property type="project" value="TreeGrafter"/>
</dbReference>
<dbReference type="GO" id="GO:0003723">
    <property type="term" value="F:RNA binding"/>
    <property type="evidence" value="ECO:0007669"/>
    <property type="project" value="UniProtKB-KW"/>
</dbReference>
<reference evidence="5" key="1">
    <citation type="journal article" date="2020" name="Mol. Plant Microbe Interact.">
        <title>Genome Sequence of the Biocontrol Agent Coniothyrium minitans strain Conio (IMI 134523).</title>
        <authorList>
            <person name="Patel D."/>
            <person name="Shittu T.A."/>
            <person name="Baroncelli R."/>
            <person name="Muthumeenakshi S."/>
            <person name="Osborne T.H."/>
            <person name="Janganan T.K."/>
            <person name="Sreenivasaprasad S."/>
        </authorList>
    </citation>
    <scope>NUCLEOTIDE SEQUENCE</scope>
    <source>
        <strain evidence="5">Conio</strain>
    </source>
</reference>
<evidence type="ECO:0000256" key="1">
    <source>
        <dbReference type="RuleBase" id="RU363098"/>
    </source>
</evidence>
<dbReference type="EMBL" id="WJXW01000015">
    <property type="protein sequence ID" value="KAF9730051.1"/>
    <property type="molecule type" value="Genomic_DNA"/>
</dbReference>
<dbReference type="Proteomes" id="UP000756921">
    <property type="component" value="Unassembled WGS sequence"/>
</dbReference>
<feature type="domain" description="RdRP-like PH" evidence="4">
    <location>
        <begin position="122"/>
        <end position="269"/>
    </location>
</feature>
<accession>A0A9P6G7I7</accession>
<proteinExistence type="inferred from homology"/>